<feature type="region of interest" description="Disordered" evidence="1">
    <location>
        <begin position="682"/>
        <end position="771"/>
    </location>
</feature>
<feature type="region of interest" description="Disordered" evidence="1">
    <location>
        <begin position="1254"/>
        <end position="1321"/>
    </location>
</feature>
<sequence>MDCLSGRWAVYLSTPPTVRLAVNLPGEPASFPRGTADCQPPTIPTEPSVRRTGRTICSTDRPNHLFDGPTEPSVRRTGRVSWSTFSTHRSPFCKFRDPFVGLPATVASSSMDALVRLELLSRQVRELEYSAKTHPLLDCAIEISSLSGRSRSREVGQENAARKRKKKRPPAVRATQRDTVSRFTAKSILNNTDPCLTGNGYGTISRPLSVREKVYYRTRPGDRRRAPLANQYDHQGVTRRSRIPFRKPPWDSSPIERLGPHRRSVPMTALKRVPCRKPPRRLFSLESCIPAVPLCPPQTYTKPFHNRSAGADGYPTDFNNTARAGNQMRSRSHSANKFVSFNEACTCPEDCHQKNDALFNRSPRLERSDRQATAGTRSRCREMSPPIRRMPLSRKRVIPSYDCNDIRRTVGEYERQQDDRSSEKIRRLLLEVMKQRREENKTDMCLHNTEAPLPPCTVNFDASAFPTIRMCASKAIQTQPLPMTRFAQIIAPDIVKKYQFDPIFEGIPPSFDWWKYKNETSDISDLDPGRKLPYQVKELEENGTANLSAIDFKTDKLDETACTVKVAVAEPDDEDCEIPPEEMRIVAQRTSTKLVRRIEHGCGGHGAEMVLATLTNSLKSVRKLEEPSMADQCGSAIDFAGGKVDQKSSAFGGKQDHRTTSTGILRKVDQFSSGGRVIADEKGTATRAVDRMDKKLSGMDRDSDNRSTSTGQLLRKTDRKSSGIKIDVDEKSTGTGMIPKIEQHPSEGSCEEWDEENHASSPRRRQGQSVSVLSADCSGELSDCASDEESCENDIGAEVARALSAVPMEPSVLLTSRATSAKSLVGKADKNFGGEQSEQVAGYQAEISPPRASSVPKLMPKVGEVPPVRPIDVCATVFVDCGTTTRPKTVNRGLSLLSCESDESVPLKRRPSASVRRLSLKKPNGRSVTRTTTRTTSTKYVRKISRKLSLISMESKSADLSECNDSEESCLESCNSESRDENMRGTRPRTRRSKTSSPSKTRNQIVERINYATTATQATNVLDNSDRPRVTTQTSFPVLPRRNIATVTDPAPIIQSTQTDVSRTNLGVQHSAALLTPSSILVPTKEVRLLESVDPGFTSILEKLENIQLQRRLTHDQSEQTVLSKQAKFEAPSQPRNLPAVVRHSEMQTATLELVSKKNQTGQTIASPASHRAALTMELSEAKLEPPSILSIQTSDSQLTEPEQPIHPAKVCGVRAHEKKMTKAAAAVKNHRSSSELFEAIVNRLNDMRAEELLNSSTPAKHKTVEIQTDLPPRLTEVEQRVSDNETLSPLVPSKPTKKPLIGEEDLDSGSSSSGDDGTLSGVAYSEGEYIQNPNAFDMTFVKSTHFDDAVYRPTSRPRPTSLPKELIDFNRSDHGRMERSLSAGELSPFGQETWHVENVDFVLKRHWLASHNRAEGGGSRQYSNKNEVEYGITSDDSQSDGSEAGEFHLKNDLKEHSRALIADLLPSQGRS</sequence>
<keyword evidence="3" id="KW-1185">Reference proteome</keyword>
<gene>
    <name evidence="2" type="ORF">BV898_07610</name>
</gene>
<protein>
    <submittedName>
        <fullName evidence="2">Uncharacterized protein</fullName>
    </submittedName>
</protein>
<feature type="region of interest" description="Disordered" evidence="1">
    <location>
        <begin position="1414"/>
        <end position="1451"/>
    </location>
</feature>
<dbReference type="Proteomes" id="UP000192578">
    <property type="component" value="Unassembled WGS sequence"/>
</dbReference>
<organism evidence="2 3">
    <name type="scientific">Hypsibius exemplaris</name>
    <name type="common">Freshwater tardigrade</name>
    <dbReference type="NCBI Taxonomy" id="2072580"/>
    <lineage>
        <taxon>Eukaryota</taxon>
        <taxon>Metazoa</taxon>
        <taxon>Ecdysozoa</taxon>
        <taxon>Tardigrada</taxon>
        <taxon>Eutardigrada</taxon>
        <taxon>Parachela</taxon>
        <taxon>Hypsibioidea</taxon>
        <taxon>Hypsibiidae</taxon>
        <taxon>Hypsibius</taxon>
    </lineage>
</organism>
<dbReference type="EMBL" id="MTYJ01000050">
    <property type="protein sequence ID" value="OQV18407.1"/>
    <property type="molecule type" value="Genomic_DNA"/>
</dbReference>
<evidence type="ECO:0000313" key="2">
    <source>
        <dbReference type="EMBL" id="OQV18407.1"/>
    </source>
</evidence>
<feature type="compositionally biased region" description="Basic and acidic residues" evidence="1">
    <location>
        <begin position="682"/>
        <end position="705"/>
    </location>
</feature>
<feature type="region of interest" description="Disordered" evidence="1">
    <location>
        <begin position="148"/>
        <end position="178"/>
    </location>
</feature>
<evidence type="ECO:0000313" key="3">
    <source>
        <dbReference type="Proteomes" id="UP000192578"/>
    </source>
</evidence>
<reference evidence="3" key="1">
    <citation type="submission" date="2017-01" db="EMBL/GenBank/DDBJ databases">
        <title>Comparative genomics of anhydrobiosis in the tardigrade Hypsibius dujardini.</title>
        <authorList>
            <person name="Yoshida Y."/>
            <person name="Koutsovoulos G."/>
            <person name="Laetsch D."/>
            <person name="Stevens L."/>
            <person name="Kumar S."/>
            <person name="Horikawa D."/>
            <person name="Ishino K."/>
            <person name="Komine S."/>
            <person name="Tomita M."/>
            <person name="Blaxter M."/>
            <person name="Arakawa K."/>
        </authorList>
    </citation>
    <scope>NUCLEOTIDE SEQUENCE [LARGE SCALE GENOMIC DNA]</scope>
    <source>
        <strain evidence="3">Z151</strain>
    </source>
</reference>
<comment type="caution">
    <text evidence="2">The sequence shown here is derived from an EMBL/GenBank/DDBJ whole genome shotgun (WGS) entry which is preliminary data.</text>
</comment>
<accession>A0A1W0WT94</accession>
<feature type="compositionally biased region" description="Basic and acidic residues" evidence="1">
    <location>
        <begin position="715"/>
        <end position="732"/>
    </location>
</feature>
<evidence type="ECO:0000256" key="1">
    <source>
        <dbReference type="SAM" id="MobiDB-lite"/>
    </source>
</evidence>
<feature type="compositionally biased region" description="Low complexity" evidence="1">
    <location>
        <begin position="1309"/>
        <end position="1321"/>
    </location>
</feature>
<name>A0A1W0WT94_HYPEX</name>
<feature type="region of interest" description="Disordered" evidence="1">
    <location>
        <begin position="31"/>
        <end position="50"/>
    </location>
</feature>
<feature type="region of interest" description="Disordered" evidence="1">
    <location>
        <begin position="971"/>
        <end position="1003"/>
    </location>
</feature>
<proteinExistence type="predicted"/>